<proteinExistence type="predicted"/>
<evidence type="ECO:0000313" key="2">
    <source>
        <dbReference type="Proteomes" id="UP000322791"/>
    </source>
</evidence>
<reference evidence="1 2" key="1">
    <citation type="submission" date="2019-08" db="EMBL/GenBank/DDBJ databases">
        <authorList>
            <person name="Seo M.-J."/>
        </authorList>
    </citation>
    <scope>NUCLEOTIDE SEQUENCE [LARGE SCALE GENOMIC DNA]</scope>
    <source>
        <strain evidence="1 2">KIGAM108</strain>
    </source>
</reference>
<dbReference type="Proteomes" id="UP000322791">
    <property type="component" value="Unassembled WGS sequence"/>
</dbReference>
<name>A0A5D6UU66_9BACT</name>
<dbReference type="RefSeq" id="WP_149072052.1">
    <property type="nucleotide sequence ID" value="NZ_VTHL01000019.1"/>
</dbReference>
<accession>A0A5D6UU66</accession>
<keyword evidence="2" id="KW-1185">Reference proteome</keyword>
<dbReference type="PROSITE" id="PS51257">
    <property type="entry name" value="PROKAR_LIPOPROTEIN"/>
    <property type="match status" value="1"/>
</dbReference>
<gene>
    <name evidence="1" type="ORF">FY528_16125</name>
</gene>
<evidence type="ECO:0000313" key="1">
    <source>
        <dbReference type="EMBL" id="TYZ07033.1"/>
    </source>
</evidence>
<dbReference type="Pfam" id="PF04170">
    <property type="entry name" value="NlpE"/>
    <property type="match status" value="1"/>
</dbReference>
<dbReference type="Gene3D" id="2.40.128.640">
    <property type="match status" value="1"/>
</dbReference>
<sequence>MLRSAYTASFALLLFAGCQGRENPYGTAPQNPAAEKEAPPVAQSLAGTYADTVPCPDCRGVATQLLLNADSSFVLRQTYLDKEPEPVEQRGTWRVRGQVLSLPPSGSHPGRSYLVSNPQQLVLLDGSGKPINDNDVDYSLERQ</sequence>
<organism evidence="1 2">
    <name type="scientific">Hymenobacter lutimineralis</name>
    <dbReference type="NCBI Taxonomy" id="2606448"/>
    <lineage>
        <taxon>Bacteria</taxon>
        <taxon>Pseudomonadati</taxon>
        <taxon>Bacteroidota</taxon>
        <taxon>Cytophagia</taxon>
        <taxon>Cytophagales</taxon>
        <taxon>Hymenobacteraceae</taxon>
        <taxon>Hymenobacter</taxon>
    </lineage>
</organism>
<comment type="caution">
    <text evidence="1">The sequence shown here is derived from an EMBL/GenBank/DDBJ whole genome shotgun (WGS) entry which is preliminary data.</text>
</comment>
<dbReference type="AlphaFoldDB" id="A0A5D6UU66"/>
<dbReference type="EMBL" id="VTHL01000019">
    <property type="protein sequence ID" value="TYZ07033.1"/>
    <property type="molecule type" value="Genomic_DNA"/>
</dbReference>
<dbReference type="InterPro" id="IPR007298">
    <property type="entry name" value="Cu-R_lipoprotein_NlpE"/>
</dbReference>
<protein>
    <submittedName>
        <fullName evidence="1">Copper resistance protein NlpE</fullName>
    </submittedName>
</protein>